<dbReference type="Gene3D" id="3.90.120.10">
    <property type="entry name" value="DNA Methylase, subunit A, domain 2"/>
    <property type="match status" value="2"/>
</dbReference>
<dbReference type="SUPFAM" id="SSF53335">
    <property type="entry name" value="S-adenosyl-L-methionine-dependent methyltransferases"/>
    <property type="match status" value="1"/>
</dbReference>
<proteinExistence type="predicted"/>
<evidence type="ECO:0000256" key="1">
    <source>
        <dbReference type="ARBA" id="ARBA00022603"/>
    </source>
</evidence>
<evidence type="ECO:0000313" key="3">
    <source>
        <dbReference type="EMBL" id="DAF47394.1"/>
    </source>
</evidence>
<dbReference type="InterPro" id="IPR001525">
    <property type="entry name" value="C5_MeTfrase"/>
</dbReference>
<organism evidence="3">
    <name type="scientific">Phage sp. ctGns7</name>
    <dbReference type="NCBI Taxonomy" id="2828003"/>
    <lineage>
        <taxon>Viruses</taxon>
    </lineage>
</organism>
<dbReference type="Gene3D" id="3.40.50.150">
    <property type="entry name" value="Vaccinia Virus protein VP39"/>
    <property type="match status" value="1"/>
</dbReference>
<keyword evidence="1 3" id="KW-0489">Methyltransferase</keyword>
<name>A0A8S5S9J5_9VIRU</name>
<protein>
    <submittedName>
        <fullName evidence="3">Cytosine specific methyltransferase</fullName>
    </submittedName>
</protein>
<dbReference type="GO" id="GO:0008168">
    <property type="term" value="F:methyltransferase activity"/>
    <property type="evidence" value="ECO:0007669"/>
    <property type="project" value="UniProtKB-KW"/>
</dbReference>
<dbReference type="GO" id="GO:0032259">
    <property type="term" value="P:methylation"/>
    <property type="evidence" value="ECO:0007669"/>
    <property type="project" value="UniProtKB-KW"/>
</dbReference>
<reference evidence="3" key="1">
    <citation type="journal article" date="2021" name="Proc. Natl. Acad. Sci. U.S.A.">
        <title>A Catalog of Tens of Thousands of Viruses from Human Metagenomes Reveals Hidden Associations with Chronic Diseases.</title>
        <authorList>
            <person name="Tisza M.J."/>
            <person name="Buck C.B."/>
        </authorList>
    </citation>
    <scope>NUCLEOTIDE SEQUENCE</scope>
    <source>
        <strain evidence="3">CtGns7</strain>
    </source>
</reference>
<dbReference type="InterPro" id="IPR029063">
    <property type="entry name" value="SAM-dependent_MTases_sf"/>
</dbReference>
<keyword evidence="2" id="KW-0808">Transferase</keyword>
<dbReference type="Pfam" id="PF00145">
    <property type="entry name" value="DNA_methylase"/>
    <property type="match status" value="2"/>
</dbReference>
<sequence length="352" mass="40351">MTTKSNEKVVTLERYLELKDQNYEFDGYSYLFWEYIRLLNEVKPKYFLLENVRMKKEWEYVLNNVIGFEPTKIDSALVSAQTRKRLYWVGKKNKNNNYEKIEIPQPLDRGLIIKDILDYENDNNEYVPYGVEKRYKEFANKNGYIPQHFCAYNHKDIINKTGTITTRSSGGSGSGSIQNILPICLNSKSGRNGIKGLQPSLQDRIYSQNGKHTACTTCYMPKIAKSINIGLFPLKNGTLSNHIQNRIYDINGKSVSIKSNGGGLGANTGLYATNEIPLYKVKDGFITINDNTFPIKLSDGYYVIRKLSPLECERLQTLDDNYTDCISNNQRYKCIGNGWTVEVIKHILSYTL</sequence>
<evidence type="ECO:0000256" key="2">
    <source>
        <dbReference type="ARBA" id="ARBA00022679"/>
    </source>
</evidence>
<dbReference type="EMBL" id="BK032555">
    <property type="protein sequence ID" value="DAF47394.1"/>
    <property type="molecule type" value="Genomic_DNA"/>
</dbReference>
<accession>A0A8S5S9J5</accession>